<proteinExistence type="inferred from homology"/>
<dbReference type="InterPro" id="IPR044126">
    <property type="entry name" value="S1_IF2_alpha"/>
</dbReference>
<keyword evidence="10" id="KW-0175">Coiled coil</keyword>
<dbReference type="SMART" id="SM00316">
    <property type="entry name" value="S1"/>
    <property type="match status" value="1"/>
</dbReference>
<keyword evidence="5 12" id="KW-0396">Initiation factor</keyword>
<dbReference type="CDD" id="cd04452">
    <property type="entry name" value="S1_IF2_alpha"/>
    <property type="match status" value="1"/>
</dbReference>
<dbReference type="EMBL" id="OOIP01000022">
    <property type="protein sequence ID" value="SPO40778.1"/>
    <property type="molecule type" value="Genomic_DNA"/>
</dbReference>
<reference evidence="12 13" key="1">
    <citation type="submission" date="2018-03" db="EMBL/GenBank/DDBJ databases">
        <authorList>
            <person name="Guldener U."/>
        </authorList>
    </citation>
    <scope>NUCLEOTIDE SEQUENCE [LARGE SCALE GENOMIC DNA]</scope>
    <source>
        <strain evidence="12 13">DAOM196992</strain>
    </source>
</reference>
<keyword evidence="4" id="KW-0963">Cytoplasm</keyword>
<evidence type="ECO:0000313" key="13">
    <source>
        <dbReference type="Proteomes" id="UP000323386"/>
    </source>
</evidence>
<dbReference type="Gene3D" id="1.10.150.190">
    <property type="entry name" value="Translation initiation factor 2, subunit 1, domain 2"/>
    <property type="match status" value="1"/>
</dbReference>
<feature type="domain" description="S1 motif" evidence="11">
    <location>
        <begin position="12"/>
        <end position="83"/>
    </location>
</feature>
<dbReference type="GO" id="GO:0005829">
    <property type="term" value="C:cytosol"/>
    <property type="evidence" value="ECO:0007669"/>
    <property type="project" value="UniProtKB-SubCell"/>
</dbReference>
<dbReference type="SUPFAM" id="SSF110993">
    <property type="entry name" value="eIF-2-alpha, C-terminal domain"/>
    <property type="match status" value="1"/>
</dbReference>
<accession>A0A5C3F8L6</accession>
<dbReference type="Pfam" id="PF00575">
    <property type="entry name" value="S1"/>
    <property type="match status" value="1"/>
</dbReference>
<comment type="similarity">
    <text evidence="2">Belongs to the eIF-2-alpha family.</text>
</comment>
<sequence>MRFYKKELPDVDEVVMCQVQQIAEMGAYVKLLEYDGAEGMILLSELSRRRIRSIQKLIRVGRNEVVVVLRVDKEKGYIDLSKRRVSPEDIIKCEEQFQKSKAVHSMMAHISGKLGNPIEELYEKVAWPLDAKYGHSFDAFKLAIIEPEKVFEGIEVDESVRKELDANIARRFTPQPVKIRADVEVTCFGYEGIDAIKKALRAGEAVSTENIPIKIKLVAPPLYVLITNSTDKTGGIALMEEALVKISESIRASGGEVNIKMKPKTVSEVEDQELAQLMARVEKENAEVEGDEDSEGEEE</sequence>
<dbReference type="GO" id="GO:0033290">
    <property type="term" value="C:eukaryotic 48S preinitiation complex"/>
    <property type="evidence" value="ECO:0007669"/>
    <property type="project" value="TreeGrafter"/>
</dbReference>
<evidence type="ECO:0000256" key="9">
    <source>
        <dbReference type="ARBA" id="ARBA00060206"/>
    </source>
</evidence>
<keyword evidence="8" id="KW-0648">Protein biosynthesis</keyword>
<dbReference type="Gene3D" id="2.40.50.140">
    <property type="entry name" value="Nucleic acid-binding proteins"/>
    <property type="match status" value="1"/>
</dbReference>
<dbReference type="InterPro" id="IPR012340">
    <property type="entry name" value="NA-bd_OB-fold"/>
</dbReference>
<dbReference type="OrthoDB" id="1685042at2759"/>
<keyword evidence="6" id="KW-0597">Phosphoprotein</keyword>
<dbReference type="Proteomes" id="UP000323386">
    <property type="component" value="Unassembled WGS sequence"/>
</dbReference>
<keyword evidence="7" id="KW-0694">RNA-binding</keyword>
<evidence type="ECO:0000256" key="4">
    <source>
        <dbReference type="ARBA" id="ARBA00022490"/>
    </source>
</evidence>
<dbReference type="FunFam" id="3.30.70.1130:FF:000001">
    <property type="entry name" value="Eukaryotic translation initiation factor 2 subunit 1"/>
    <property type="match status" value="1"/>
</dbReference>
<dbReference type="GO" id="GO:0043022">
    <property type="term" value="F:ribosome binding"/>
    <property type="evidence" value="ECO:0007669"/>
    <property type="project" value="TreeGrafter"/>
</dbReference>
<evidence type="ECO:0000259" key="11">
    <source>
        <dbReference type="PROSITE" id="PS50126"/>
    </source>
</evidence>
<dbReference type="AlphaFoldDB" id="A0A5C3F8L6"/>
<gene>
    <name evidence="12" type="ORF">PSFLO_06260</name>
</gene>
<dbReference type="SUPFAM" id="SSF50249">
    <property type="entry name" value="Nucleic acid-binding proteins"/>
    <property type="match status" value="1"/>
</dbReference>
<dbReference type="PROSITE" id="PS50126">
    <property type="entry name" value="S1"/>
    <property type="match status" value="1"/>
</dbReference>
<evidence type="ECO:0000256" key="2">
    <source>
        <dbReference type="ARBA" id="ARBA00007223"/>
    </source>
</evidence>
<evidence type="ECO:0000256" key="6">
    <source>
        <dbReference type="ARBA" id="ARBA00022553"/>
    </source>
</evidence>
<dbReference type="InterPro" id="IPR003029">
    <property type="entry name" value="S1_domain"/>
</dbReference>
<dbReference type="InterPro" id="IPR024055">
    <property type="entry name" value="TIF2_asu_C"/>
</dbReference>
<protein>
    <recommendedName>
        <fullName evidence="3">Eukaryotic translation initiation factor 2 subunit alpha</fullName>
    </recommendedName>
</protein>
<dbReference type="FunFam" id="2.40.50.140:FF:000015">
    <property type="entry name" value="Eukaryotic translation initiation factor 2 subunit alpha"/>
    <property type="match status" value="1"/>
</dbReference>
<dbReference type="GO" id="GO:0005850">
    <property type="term" value="C:eukaryotic translation initiation factor 2 complex"/>
    <property type="evidence" value="ECO:0007669"/>
    <property type="project" value="TreeGrafter"/>
</dbReference>
<comment type="function">
    <text evidence="9">eIF-2 functions in the early steps of protein synthesis by forming a ternary complex with GTP and initiator tRNA. This complex binds to a 40S ribosomal subunit, followed by mRNA binding to form a 43S pre-initiation complex. Junction of the 60S ribosomal subunit to form the 80S initiation complex is preceded by hydrolysis of the GTP bound to eIF-2 and release of an eIF-2-GDP binary complex. In order for eIF-2 to recycle and catalyze another round of initiation, the GDP bound to eIF-2 must exchange with GTP by way of a reaction catalyzed by eIF2B.</text>
</comment>
<dbReference type="Pfam" id="PF07541">
    <property type="entry name" value="EIF_2_alpha"/>
    <property type="match status" value="1"/>
</dbReference>
<evidence type="ECO:0000256" key="3">
    <source>
        <dbReference type="ARBA" id="ARBA00020409"/>
    </source>
</evidence>
<dbReference type="SUPFAM" id="SSF116742">
    <property type="entry name" value="eIF2alpha middle domain-like"/>
    <property type="match status" value="1"/>
</dbReference>
<evidence type="ECO:0000256" key="10">
    <source>
        <dbReference type="SAM" id="Coils"/>
    </source>
</evidence>
<evidence type="ECO:0000256" key="1">
    <source>
        <dbReference type="ARBA" id="ARBA00004514"/>
    </source>
</evidence>
<dbReference type="PANTHER" id="PTHR10602">
    <property type="entry name" value="EUKARYOTIC TRANSLATION INITIATION FACTOR 2 SUBUNIT 1"/>
    <property type="match status" value="1"/>
</dbReference>
<dbReference type="FunFam" id="1.10.150.190:FF:000002">
    <property type="entry name" value="Translation initiation factor 2, alpha subunit"/>
    <property type="match status" value="1"/>
</dbReference>
<dbReference type="InterPro" id="IPR024054">
    <property type="entry name" value="TIF2_asu_middle_sf"/>
</dbReference>
<evidence type="ECO:0000313" key="12">
    <source>
        <dbReference type="EMBL" id="SPO40778.1"/>
    </source>
</evidence>
<evidence type="ECO:0000256" key="5">
    <source>
        <dbReference type="ARBA" id="ARBA00022540"/>
    </source>
</evidence>
<dbReference type="PANTHER" id="PTHR10602:SF0">
    <property type="entry name" value="EUKARYOTIC TRANSLATION INITIATION FACTOR 2 SUBUNIT 1"/>
    <property type="match status" value="1"/>
</dbReference>
<dbReference type="GO" id="GO:0003743">
    <property type="term" value="F:translation initiation factor activity"/>
    <property type="evidence" value="ECO:0007669"/>
    <property type="project" value="UniProtKB-KW"/>
</dbReference>
<dbReference type="InterPro" id="IPR011488">
    <property type="entry name" value="TIF_2_asu"/>
</dbReference>
<evidence type="ECO:0000256" key="8">
    <source>
        <dbReference type="ARBA" id="ARBA00022917"/>
    </source>
</evidence>
<keyword evidence="13" id="KW-1185">Reference proteome</keyword>
<name>A0A5C3F8L6_9BASI</name>
<dbReference type="GO" id="GO:0003723">
    <property type="term" value="F:RNA binding"/>
    <property type="evidence" value="ECO:0007669"/>
    <property type="project" value="UniProtKB-KW"/>
</dbReference>
<feature type="coiled-coil region" evidence="10">
    <location>
        <begin position="267"/>
        <end position="294"/>
    </location>
</feature>
<dbReference type="Gene3D" id="3.30.70.1130">
    <property type="entry name" value="EIF_2_alpha"/>
    <property type="match status" value="1"/>
</dbReference>
<comment type="subcellular location">
    <subcellularLocation>
        <location evidence="1">Cytoplasm</location>
        <location evidence="1">Cytosol</location>
    </subcellularLocation>
</comment>
<organism evidence="12 13">
    <name type="scientific">Pseudozyma flocculosa</name>
    <dbReference type="NCBI Taxonomy" id="84751"/>
    <lineage>
        <taxon>Eukaryota</taxon>
        <taxon>Fungi</taxon>
        <taxon>Dikarya</taxon>
        <taxon>Basidiomycota</taxon>
        <taxon>Ustilaginomycotina</taxon>
        <taxon>Ustilaginomycetes</taxon>
        <taxon>Ustilaginales</taxon>
        <taxon>Ustilaginaceae</taxon>
        <taxon>Pseudozyma</taxon>
    </lineage>
</organism>
<evidence type="ECO:0000256" key="7">
    <source>
        <dbReference type="ARBA" id="ARBA00022884"/>
    </source>
</evidence>